<dbReference type="GO" id="GO:0008270">
    <property type="term" value="F:zinc ion binding"/>
    <property type="evidence" value="ECO:0007669"/>
    <property type="project" value="UniProtKB-KW"/>
</dbReference>
<dbReference type="InterPro" id="IPR012340">
    <property type="entry name" value="NA-bd_OB-fold"/>
</dbReference>
<evidence type="ECO:0000259" key="6">
    <source>
        <dbReference type="Pfam" id="PF08646"/>
    </source>
</evidence>
<gene>
    <name evidence="7" type="ORF">G2W53_041323</name>
</gene>
<organism evidence="7 8">
    <name type="scientific">Senna tora</name>
    <dbReference type="NCBI Taxonomy" id="362788"/>
    <lineage>
        <taxon>Eukaryota</taxon>
        <taxon>Viridiplantae</taxon>
        <taxon>Streptophyta</taxon>
        <taxon>Embryophyta</taxon>
        <taxon>Tracheophyta</taxon>
        <taxon>Spermatophyta</taxon>
        <taxon>Magnoliopsida</taxon>
        <taxon>eudicotyledons</taxon>
        <taxon>Gunneridae</taxon>
        <taxon>Pentapetalae</taxon>
        <taxon>rosids</taxon>
        <taxon>fabids</taxon>
        <taxon>Fabales</taxon>
        <taxon>Fabaceae</taxon>
        <taxon>Caesalpinioideae</taxon>
        <taxon>Cassia clade</taxon>
        <taxon>Senna</taxon>
    </lineage>
</organism>
<sequence>MQLCNSWNASKLHFSLDIPEVVQYKASLSTTNLSQQLSQSVTQTSINSQDEFLSSAKYMSIGDIRQSTEIGMFGTLGNIHKIQTNFGWYYESYNKCRKKVKIVDGQLICPGCEKTPPLLIPRYKIHVLVMDHTGSAYFVLFDTHAYKLIHKTARELKLRLTEATTGDGSSFPEEIEQIVQRRYLFKIKIIEFNIEQNSSFTVSNVTDDVNLINAFISSQGINKVEYEGVSANSTFA</sequence>
<protein>
    <submittedName>
        <fullName evidence="7">Replication protein A 70 kDa DNA-binding subunit B-like</fullName>
    </submittedName>
</protein>
<evidence type="ECO:0000256" key="2">
    <source>
        <dbReference type="ARBA" id="ARBA00022723"/>
    </source>
</evidence>
<name>A0A834SFB3_9FABA</name>
<dbReference type="AlphaFoldDB" id="A0A834SFB3"/>
<evidence type="ECO:0000256" key="1">
    <source>
        <dbReference type="ARBA" id="ARBA00005690"/>
    </source>
</evidence>
<evidence type="ECO:0000256" key="5">
    <source>
        <dbReference type="ARBA" id="ARBA00023125"/>
    </source>
</evidence>
<dbReference type="OrthoDB" id="1750540at2759"/>
<dbReference type="PANTHER" id="PTHR47165">
    <property type="entry name" value="OS03G0429900 PROTEIN"/>
    <property type="match status" value="1"/>
</dbReference>
<keyword evidence="5 7" id="KW-0238">DNA-binding</keyword>
<evidence type="ECO:0000313" key="8">
    <source>
        <dbReference type="Proteomes" id="UP000634136"/>
    </source>
</evidence>
<comment type="similarity">
    <text evidence="1">Belongs to the replication factor A protein 1 family.</text>
</comment>
<dbReference type="Gene3D" id="2.40.50.140">
    <property type="entry name" value="Nucleic acid-binding proteins"/>
    <property type="match status" value="1"/>
</dbReference>
<dbReference type="GO" id="GO:0003677">
    <property type="term" value="F:DNA binding"/>
    <property type="evidence" value="ECO:0007669"/>
    <property type="project" value="UniProtKB-KW"/>
</dbReference>
<dbReference type="CDD" id="cd04476">
    <property type="entry name" value="RPA1_DBD_C"/>
    <property type="match status" value="1"/>
</dbReference>
<accession>A0A834SFB3</accession>
<dbReference type="InterPro" id="IPR013955">
    <property type="entry name" value="Rep_factor-A_C"/>
</dbReference>
<evidence type="ECO:0000313" key="7">
    <source>
        <dbReference type="EMBL" id="KAF7802212.1"/>
    </source>
</evidence>
<dbReference type="Pfam" id="PF08646">
    <property type="entry name" value="Rep_fac-A_C"/>
    <property type="match status" value="1"/>
</dbReference>
<dbReference type="SUPFAM" id="SSF50249">
    <property type="entry name" value="Nucleic acid-binding proteins"/>
    <property type="match status" value="1"/>
</dbReference>
<keyword evidence="3" id="KW-0863">Zinc-finger</keyword>
<evidence type="ECO:0000256" key="4">
    <source>
        <dbReference type="ARBA" id="ARBA00022833"/>
    </source>
</evidence>
<evidence type="ECO:0000256" key="3">
    <source>
        <dbReference type="ARBA" id="ARBA00022771"/>
    </source>
</evidence>
<feature type="domain" description="Replication factor A C-terminal" evidence="6">
    <location>
        <begin position="75"/>
        <end position="206"/>
    </location>
</feature>
<proteinExistence type="inferred from homology"/>
<keyword evidence="4" id="KW-0862">Zinc</keyword>
<dbReference type="EMBL" id="JAAIUW010000013">
    <property type="protein sequence ID" value="KAF7802212.1"/>
    <property type="molecule type" value="Genomic_DNA"/>
</dbReference>
<dbReference type="Proteomes" id="UP000634136">
    <property type="component" value="Unassembled WGS sequence"/>
</dbReference>
<dbReference type="InterPro" id="IPR047192">
    <property type="entry name" value="Euk_RPA1_DBD_C"/>
</dbReference>
<comment type="caution">
    <text evidence="7">The sequence shown here is derived from an EMBL/GenBank/DDBJ whole genome shotgun (WGS) entry which is preliminary data.</text>
</comment>
<dbReference type="PANTHER" id="PTHR47165:SF4">
    <property type="entry name" value="OS03G0429900 PROTEIN"/>
    <property type="match status" value="1"/>
</dbReference>
<keyword evidence="8" id="KW-1185">Reference proteome</keyword>
<reference evidence="7" key="1">
    <citation type="submission" date="2020-09" db="EMBL/GenBank/DDBJ databases">
        <title>Genome-Enabled Discovery of Anthraquinone Biosynthesis in Senna tora.</title>
        <authorList>
            <person name="Kang S.-H."/>
            <person name="Pandey R.P."/>
            <person name="Lee C.-M."/>
            <person name="Sim J.-S."/>
            <person name="Jeong J.-T."/>
            <person name="Choi B.-S."/>
            <person name="Jung M."/>
            <person name="Ginzburg D."/>
            <person name="Zhao K."/>
            <person name="Won S.Y."/>
            <person name="Oh T.-J."/>
            <person name="Yu Y."/>
            <person name="Kim N.-H."/>
            <person name="Lee O.R."/>
            <person name="Lee T.-H."/>
            <person name="Bashyal P."/>
            <person name="Kim T.-S."/>
            <person name="Lee W.-H."/>
            <person name="Kawkins C."/>
            <person name="Kim C.-K."/>
            <person name="Kim J.S."/>
            <person name="Ahn B.O."/>
            <person name="Rhee S.Y."/>
            <person name="Sohng J.K."/>
        </authorList>
    </citation>
    <scope>NUCLEOTIDE SEQUENCE</scope>
    <source>
        <tissue evidence="7">Leaf</tissue>
    </source>
</reference>
<keyword evidence="2" id="KW-0479">Metal-binding</keyword>